<name>N1R366_AEGTA</name>
<proteinExistence type="predicted"/>
<evidence type="ECO:0000256" key="2">
    <source>
        <dbReference type="ARBA" id="ARBA00023015"/>
    </source>
</evidence>
<keyword evidence="4" id="KW-0804">Transcription</keyword>
<keyword evidence="2" id="KW-0805">Transcription regulation</keyword>
<dbReference type="EnsemblPlants" id="EMT15150">
    <property type="protein sequence ID" value="EMT15150"/>
    <property type="gene ID" value="F775_13733"/>
</dbReference>
<reference evidence="6" key="1">
    <citation type="submission" date="2015-06" db="UniProtKB">
        <authorList>
            <consortium name="EnsemblPlants"/>
        </authorList>
    </citation>
    <scope>IDENTIFICATION</scope>
</reference>
<protein>
    <submittedName>
        <fullName evidence="6">Agamous-like MADS-box protein AGL80</fullName>
    </submittedName>
</protein>
<evidence type="ECO:0000256" key="1">
    <source>
        <dbReference type="ARBA" id="ARBA00004123"/>
    </source>
</evidence>
<sequence>MGRLPKKVTLGYVRHDSTRRSRYKQRLKGLMKKAGDLATLCDVDTCVVVYGEDGAAPEVFPSSDKAVGILNGFKSMPELGHCKKTMDQEGLLTERIAKLQEQVDKSRRECQDRETRYLLQQIMDGNLPGHVGLSVEQLARVGYKVEEMIKTMGERMGKTHSQAPPPAPCVTTGSIDMGSPALHQAPEQQQEGTLVGGYAGGHDGAGFTGGDTVMQMQSFNLEFGSSHFPPMYQAPPPAPWVTTGSVDMGSTALHQAPVQRQEGTLLSSGGDLGTLVYGGYAGGHEGAGFTVGDTMMQMQSFNLEFDWSRFPPIFFWTAHACLDNDLRLYYIATEWHTVVPIDQYF</sequence>
<accession>N1R366</accession>
<dbReference type="PROSITE" id="PS50066">
    <property type="entry name" value="MADS_BOX_2"/>
    <property type="match status" value="1"/>
</dbReference>
<organism evidence="6">
    <name type="scientific">Aegilops tauschii</name>
    <name type="common">Tausch's goatgrass</name>
    <name type="synonym">Aegilops squarrosa</name>
    <dbReference type="NCBI Taxonomy" id="37682"/>
    <lineage>
        <taxon>Eukaryota</taxon>
        <taxon>Viridiplantae</taxon>
        <taxon>Streptophyta</taxon>
        <taxon>Embryophyta</taxon>
        <taxon>Tracheophyta</taxon>
        <taxon>Spermatophyta</taxon>
        <taxon>Magnoliopsida</taxon>
        <taxon>Liliopsida</taxon>
        <taxon>Poales</taxon>
        <taxon>Poaceae</taxon>
        <taxon>BOP clade</taxon>
        <taxon>Pooideae</taxon>
        <taxon>Triticodae</taxon>
        <taxon>Triticeae</taxon>
        <taxon>Triticinae</taxon>
        <taxon>Aegilops</taxon>
    </lineage>
</organism>
<evidence type="ECO:0000313" key="6">
    <source>
        <dbReference type="EnsemblPlants" id="EMT15150"/>
    </source>
</evidence>
<dbReference type="SUPFAM" id="SSF55455">
    <property type="entry name" value="SRF-like"/>
    <property type="match status" value="1"/>
</dbReference>
<dbReference type="AlphaFoldDB" id="N1R366"/>
<dbReference type="CDD" id="cd00266">
    <property type="entry name" value="MADS_SRF_like"/>
    <property type="match status" value="1"/>
</dbReference>
<evidence type="ECO:0000256" key="3">
    <source>
        <dbReference type="ARBA" id="ARBA00023125"/>
    </source>
</evidence>
<dbReference type="Gene3D" id="3.40.1810.10">
    <property type="entry name" value="Transcription factor, MADS-box"/>
    <property type="match status" value="1"/>
</dbReference>
<dbReference type="GO" id="GO:0046983">
    <property type="term" value="F:protein dimerization activity"/>
    <property type="evidence" value="ECO:0007669"/>
    <property type="project" value="InterPro"/>
</dbReference>
<dbReference type="SMART" id="SM00432">
    <property type="entry name" value="MADS"/>
    <property type="match status" value="1"/>
</dbReference>
<dbReference type="Pfam" id="PF00319">
    <property type="entry name" value="SRF-TF"/>
    <property type="match status" value="1"/>
</dbReference>
<dbReference type="InterPro" id="IPR033897">
    <property type="entry name" value="SRF-like_MADS-box"/>
</dbReference>
<evidence type="ECO:0000256" key="5">
    <source>
        <dbReference type="ARBA" id="ARBA00023242"/>
    </source>
</evidence>
<dbReference type="GO" id="GO:0000981">
    <property type="term" value="F:DNA-binding transcription factor activity, RNA polymerase II-specific"/>
    <property type="evidence" value="ECO:0007669"/>
    <property type="project" value="InterPro"/>
</dbReference>
<comment type="subcellular location">
    <subcellularLocation>
        <location evidence="1">Nucleus</location>
    </subcellularLocation>
</comment>
<dbReference type="GO" id="GO:0005634">
    <property type="term" value="C:nucleus"/>
    <property type="evidence" value="ECO:0007669"/>
    <property type="project" value="UniProtKB-SubCell"/>
</dbReference>
<dbReference type="GO" id="GO:0045944">
    <property type="term" value="P:positive regulation of transcription by RNA polymerase II"/>
    <property type="evidence" value="ECO:0007669"/>
    <property type="project" value="InterPro"/>
</dbReference>
<keyword evidence="5" id="KW-0539">Nucleus</keyword>
<dbReference type="InterPro" id="IPR036879">
    <property type="entry name" value="TF_MADSbox_sf"/>
</dbReference>
<dbReference type="InterPro" id="IPR002100">
    <property type="entry name" value="TF_MADSbox"/>
</dbReference>
<keyword evidence="3" id="KW-0238">DNA-binding</keyword>
<evidence type="ECO:0000256" key="4">
    <source>
        <dbReference type="ARBA" id="ARBA00023163"/>
    </source>
</evidence>
<dbReference type="GO" id="GO:0000987">
    <property type="term" value="F:cis-regulatory region sequence-specific DNA binding"/>
    <property type="evidence" value="ECO:0007669"/>
    <property type="project" value="InterPro"/>
</dbReference>